<dbReference type="EMBL" id="AWSJ01000233">
    <property type="protein sequence ID" value="ERI08024.1"/>
    <property type="molecule type" value="Genomic_DNA"/>
</dbReference>
<organism evidence="1 2">
    <name type="scientific">Aneurinibacillus aneurinilyticus ATCC 12856</name>
    <dbReference type="NCBI Taxonomy" id="649747"/>
    <lineage>
        <taxon>Bacteria</taxon>
        <taxon>Bacillati</taxon>
        <taxon>Bacillota</taxon>
        <taxon>Bacilli</taxon>
        <taxon>Bacillales</taxon>
        <taxon>Paenibacillaceae</taxon>
        <taxon>Aneurinibacillus group</taxon>
        <taxon>Aneurinibacillus</taxon>
    </lineage>
</organism>
<dbReference type="STRING" id="649747.HMPREF0083_03910"/>
<dbReference type="Proteomes" id="UP000016511">
    <property type="component" value="Unassembled WGS sequence"/>
</dbReference>
<proteinExistence type="predicted"/>
<evidence type="ECO:0000313" key="1">
    <source>
        <dbReference type="EMBL" id="ERI08024.1"/>
    </source>
</evidence>
<keyword evidence="2" id="KW-1185">Reference proteome</keyword>
<reference evidence="1 2" key="1">
    <citation type="submission" date="2013-08" db="EMBL/GenBank/DDBJ databases">
        <authorList>
            <person name="Weinstock G."/>
            <person name="Sodergren E."/>
            <person name="Wylie T."/>
            <person name="Fulton L."/>
            <person name="Fulton R."/>
            <person name="Fronick C."/>
            <person name="O'Laughlin M."/>
            <person name="Godfrey J."/>
            <person name="Miner T."/>
            <person name="Herter B."/>
            <person name="Appelbaum E."/>
            <person name="Cordes M."/>
            <person name="Lek S."/>
            <person name="Wollam A."/>
            <person name="Pepin K.H."/>
            <person name="Palsikar V.B."/>
            <person name="Mitreva M."/>
            <person name="Wilson R.K."/>
        </authorList>
    </citation>
    <scope>NUCLEOTIDE SEQUENCE [LARGE SCALE GENOMIC DNA]</scope>
    <source>
        <strain evidence="1 2">ATCC 12856</strain>
    </source>
</reference>
<sequence length="56" mass="6600">MGFPMQLHLSDRKSIHLHLLEPPWLFLIKNKKGDLHGMKGFDFIINTLLDFLPEKK</sequence>
<comment type="caution">
    <text evidence="1">The sequence shown here is derived from an EMBL/GenBank/DDBJ whole genome shotgun (WGS) entry which is preliminary data.</text>
</comment>
<dbReference type="HOGENOM" id="CLU_3003979_0_0_9"/>
<protein>
    <submittedName>
        <fullName evidence="1">Uncharacterized protein</fullName>
    </submittedName>
</protein>
<name>U1WHG5_ANEAE</name>
<dbReference type="AlphaFoldDB" id="U1WHG5"/>
<evidence type="ECO:0000313" key="2">
    <source>
        <dbReference type="Proteomes" id="UP000016511"/>
    </source>
</evidence>
<gene>
    <name evidence="1" type="ORF">HMPREF0083_03910</name>
</gene>
<accession>U1WHG5</accession>